<organism evidence="3 4">
    <name type="scientific">Eilatimonas milleporae</name>
    <dbReference type="NCBI Taxonomy" id="911205"/>
    <lineage>
        <taxon>Bacteria</taxon>
        <taxon>Pseudomonadati</taxon>
        <taxon>Pseudomonadota</taxon>
        <taxon>Alphaproteobacteria</taxon>
        <taxon>Kordiimonadales</taxon>
        <taxon>Kordiimonadaceae</taxon>
        <taxon>Eilatimonas</taxon>
    </lineage>
</organism>
<keyword evidence="2" id="KW-0732">Signal</keyword>
<feature type="region of interest" description="Disordered" evidence="1">
    <location>
        <begin position="24"/>
        <end position="49"/>
    </location>
</feature>
<dbReference type="EMBL" id="REFR01000009">
    <property type="protein sequence ID" value="RMB11810.1"/>
    <property type="molecule type" value="Genomic_DNA"/>
</dbReference>
<dbReference type="OrthoDB" id="7618985at2"/>
<dbReference type="RefSeq" id="WP_121937048.1">
    <property type="nucleotide sequence ID" value="NZ_REFR01000009.1"/>
</dbReference>
<evidence type="ECO:0000256" key="2">
    <source>
        <dbReference type="SAM" id="SignalP"/>
    </source>
</evidence>
<evidence type="ECO:0000256" key="1">
    <source>
        <dbReference type="SAM" id="MobiDB-lite"/>
    </source>
</evidence>
<keyword evidence="4" id="KW-1185">Reference proteome</keyword>
<accession>A0A3M0CTQ8</accession>
<evidence type="ECO:0008006" key="5">
    <source>
        <dbReference type="Google" id="ProtNLM"/>
    </source>
</evidence>
<evidence type="ECO:0000313" key="4">
    <source>
        <dbReference type="Proteomes" id="UP000271227"/>
    </source>
</evidence>
<feature type="chain" id="PRO_5018051371" description="Lipoprotein" evidence="2">
    <location>
        <begin position="29"/>
        <end position="173"/>
    </location>
</feature>
<dbReference type="PROSITE" id="PS51257">
    <property type="entry name" value="PROKAR_LIPOPROTEIN"/>
    <property type="match status" value="1"/>
</dbReference>
<evidence type="ECO:0000313" key="3">
    <source>
        <dbReference type="EMBL" id="RMB11810.1"/>
    </source>
</evidence>
<dbReference type="Proteomes" id="UP000271227">
    <property type="component" value="Unassembled WGS sequence"/>
</dbReference>
<gene>
    <name evidence="3" type="ORF">BXY39_0294</name>
</gene>
<dbReference type="AlphaFoldDB" id="A0A3M0CTQ8"/>
<proteinExistence type="predicted"/>
<feature type="signal peptide" evidence="2">
    <location>
        <begin position="1"/>
        <end position="28"/>
    </location>
</feature>
<sequence>MKMRDPFFCLFILLVLLTGACSTTTGQGGPSDTGQNRPSVPTPPISPDETLLNRLGTLPPQPLARGQCGLFLWARRPQRSLVLFINGSEQHARLRLDGALVNARRTAAAGDQVYGLFPEQIFVIEDLTIRLHFEAERRDGFTDGAVIPRATLSVEDATNWEVIMPAAGLIGCQ</sequence>
<name>A0A3M0CTQ8_9PROT</name>
<reference evidence="3 4" key="1">
    <citation type="submission" date="2018-10" db="EMBL/GenBank/DDBJ databases">
        <title>Genomic Encyclopedia of Archaeal and Bacterial Type Strains, Phase II (KMG-II): from individual species to whole genera.</title>
        <authorList>
            <person name="Goeker M."/>
        </authorList>
    </citation>
    <scope>NUCLEOTIDE SEQUENCE [LARGE SCALE GENOMIC DNA]</scope>
    <source>
        <strain evidence="3 4">DSM 25217</strain>
    </source>
</reference>
<protein>
    <recommendedName>
        <fullName evidence="5">Lipoprotein</fullName>
    </recommendedName>
</protein>
<comment type="caution">
    <text evidence="3">The sequence shown here is derived from an EMBL/GenBank/DDBJ whole genome shotgun (WGS) entry which is preliminary data.</text>
</comment>
<dbReference type="InParanoid" id="A0A3M0CTQ8"/>